<evidence type="ECO:0000313" key="9">
    <source>
        <dbReference type="Proteomes" id="UP000516173"/>
    </source>
</evidence>
<dbReference type="EC" id="3.1.-.-" evidence="6"/>
<feature type="binding site" evidence="6">
    <location>
        <position position="6"/>
    </location>
    <ligand>
        <name>Mg(2+)</name>
        <dbReference type="ChEBI" id="CHEBI:18420"/>
    </ligand>
</feature>
<dbReference type="GeneID" id="80346019"/>
<keyword evidence="1 6" id="KW-1277">Toxin-antitoxin system</keyword>
<dbReference type="HAMAP" id="MF_00265">
    <property type="entry name" value="VapC_Nob1"/>
    <property type="match status" value="1"/>
</dbReference>
<sequence>MIAYLDTSGYVPLLVAEPSTSCCQELWNTADSVVTSRLLYVETAAALAQGTRLGRLTEAQHADALRLHLRMWREFDVIEADDRVTERAAVLAFQLALRGYDAVHAASAEELDDPDLVFVSGDRKLLEACSKLGLTTADTNTPQ</sequence>
<keyword evidence="5 6" id="KW-0460">Magnesium</keyword>
<feature type="binding site" evidence="6">
    <location>
        <position position="101"/>
    </location>
    <ligand>
        <name>Mg(2+)</name>
        <dbReference type="ChEBI" id="CHEBI:18420"/>
    </ligand>
</feature>
<evidence type="ECO:0000256" key="5">
    <source>
        <dbReference type="ARBA" id="ARBA00022842"/>
    </source>
</evidence>
<proteinExistence type="inferred from homology"/>
<dbReference type="GO" id="GO:0016787">
    <property type="term" value="F:hydrolase activity"/>
    <property type="evidence" value="ECO:0007669"/>
    <property type="project" value="UniProtKB-KW"/>
</dbReference>
<accession>A0A7G1KHL1</accession>
<comment type="similarity">
    <text evidence="6">Belongs to the PINc/VapC protein family.</text>
</comment>
<organism evidence="8 9">
    <name type="scientific">Nocardia wallacei</name>
    <dbReference type="NCBI Taxonomy" id="480035"/>
    <lineage>
        <taxon>Bacteria</taxon>
        <taxon>Bacillati</taxon>
        <taxon>Actinomycetota</taxon>
        <taxon>Actinomycetes</taxon>
        <taxon>Mycobacteriales</taxon>
        <taxon>Nocardiaceae</taxon>
        <taxon>Nocardia</taxon>
    </lineage>
</organism>
<reference evidence="8 9" key="1">
    <citation type="submission" date="2020-08" db="EMBL/GenBank/DDBJ databases">
        <title>Genome Sequencing of Nocardia wallacei strain FMUON74 and assembly.</title>
        <authorList>
            <person name="Toyokawa M."/>
            <person name="Uesaka K."/>
        </authorList>
    </citation>
    <scope>NUCLEOTIDE SEQUENCE [LARGE SCALE GENOMIC DNA]</scope>
    <source>
        <strain evidence="8 9">FMUON74</strain>
    </source>
</reference>
<dbReference type="InterPro" id="IPR022907">
    <property type="entry name" value="VapC_family"/>
</dbReference>
<gene>
    <name evidence="6" type="primary">vapC</name>
    <name evidence="8" type="ORF">NWFMUON74_14250</name>
</gene>
<evidence type="ECO:0000256" key="4">
    <source>
        <dbReference type="ARBA" id="ARBA00022801"/>
    </source>
</evidence>
<keyword evidence="4 6" id="KW-0378">Hydrolase</keyword>
<dbReference type="GO" id="GO:0090729">
    <property type="term" value="F:toxin activity"/>
    <property type="evidence" value="ECO:0007669"/>
    <property type="project" value="UniProtKB-KW"/>
</dbReference>
<dbReference type="PANTHER" id="PTHR35901:SF1">
    <property type="entry name" value="EXONUCLEASE VAPC9"/>
    <property type="match status" value="1"/>
</dbReference>
<evidence type="ECO:0000256" key="1">
    <source>
        <dbReference type="ARBA" id="ARBA00022649"/>
    </source>
</evidence>
<comment type="function">
    <text evidence="6">Toxic component of a toxin-antitoxin (TA) system. An RNase.</text>
</comment>
<dbReference type="CDD" id="cd09874">
    <property type="entry name" value="PIN_MT3492-like"/>
    <property type="match status" value="1"/>
</dbReference>
<dbReference type="AlphaFoldDB" id="A0A7G1KHL1"/>
<keyword evidence="9" id="KW-1185">Reference proteome</keyword>
<dbReference type="KEGG" id="nwl:NWFMUON74_14250"/>
<feature type="domain" description="PIN" evidence="7">
    <location>
        <begin position="4"/>
        <end position="127"/>
    </location>
</feature>
<evidence type="ECO:0000256" key="6">
    <source>
        <dbReference type="HAMAP-Rule" id="MF_00265"/>
    </source>
</evidence>
<dbReference type="EMBL" id="AP023396">
    <property type="protein sequence ID" value="BCK53653.1"/>
    <property type="molecule type" value="Genomic_DNA"/>
</dbReference>
<dbReference type="Proteomes" id="UP000516173">
    <property type="component" value="Chromosome"/>
</dbReference>
<name>A0A7G1KHL1_9NOCA</name>
<evidence type="ECO:0000256" key="3">
    <source>
        <dbReference type="ARBA" id="ARBA00022723"/>
    </source>
</evidence>
<dbReference type="RefSeq" id="WP_187687152.1">
    <property type="nucleotide sequence ID" value="NZ_AP023396.1"/>
</dbReference>
<dbReference type="GO" id="GO:0000287">
    <property type="term" value="F:magnesium ion binding"/>
    <property type="evidence" value="ECO:0007669"/>
    <property type="project" value="UniProtKB-UniRule"/>
</dbReference>
<dbReference type="PANTHER" id="PTHR35901">
    <property type="entry name" value="RIBONUCLEASE VAPC3"/>
    <property type="match status" value="1"/>
</dbReference>
<dbReference type="GO" id="GO:0004540">
    <property type="term" value="F:RNA nuclease activity"/>
    <property type="evidence" value="ECO:0007669"/>
    <property type="project" value="InterPro"/>
</dbReference>
<keyword evidence="3 6" id="KW-0479">Metal-binding</keyword>
<keyword evidence="6" id="KW-0800">Toxin</keyword>
<comment type="cofactor">
    <cofactor evidence="6">
        <name>Mg(2+)</name>
        <dbReference type="ChEBI" id="CHEBI:18420"/>
    </cofactor>
</comment>
<dbReference type="Gene3D" id="3.40.50.1010">
    <property type="entry name" value="5'-nuclease"/>
    <property type="match status" value="1"/>
</dbReference>
<protein>
    <recommendedName>
        <fullName evidence="6">Ribonuclease VapC</fullName>
        <shortName evidence="6">RNase VapC</shortName>
        <ecNumber evidence="6">3.1.-.-</ecNumber>
    </recommendedName>
    <alternativeName>
        <fullName evidence="6">Toxin VapC</fullName>
    </alternativeName>
</protein>
<dbReference type="InterPro" id="IPR002716">
    <property type="entry name" value="PIN_dom"/>
</dbReference>
<dbReference type="Pfam" id="PF01850">
    <property type="entry name" value="PIN"/>
    <property type="match status" value="1"/>
</dbReference>
<dbReference type="InterPro" id="IPR051619">
    <property type="entry name" value="TypeII_TA_RNase_PINc/VapC"/>
</dbReference>
<dbReference type="SUPFAM" id="SSF88723">
    <property type="entry name" value="PIN domain-like"/>
    <property type="match status" value="1"/>
</dbReference>
<evidence type="ECO:0000313" key="8">
    <source>
        <dbReference type="EMBL" id="BCK53653.1"/>
    </source>
</evidence>
<evidence type="ECO:0000256" key="2">
    <source>
        <dbReference type="ARBA" id="ARBA00022722"/>
    </source>
</evidence>
<dbReference type="InterPro" id="IPR029060">
    <property type="entry name" value="PIN-like_dom_sf"/>
</dbReference>
<keyword evidence="2 6" id="KW-0540">Nuclease</keyword>
<evidence type="ECO:0000259" key="7">
    <source>
        <dbReference type="Pfam" id="PF01850"/>
    </source>
</evidence>